<protein>
    <submittedName>
        <fullName evidence="1">Uncharacterized protein</fullName>
    </submittedName>
</protein>
<gene>
    <name evidence="1" type="ORF">PFUGPA_03429</name>
</gene>
<dbReference type="EMBL" id="KI927383">
    <property type="protein sequence ID" value="ETW54827.1"/>
    <property type="molecule type" value="Genomic_DNA"/>
</dbReference>
<sequence length="38" mass="4701">MFIYLFLFPFQYIYVKKLLKLNKFLHSCNINMLQLVLC</sequence>
<organism evidence="1 2">
    <name type="scientific">Plasmodium falciparum (isolate Palo Alto / Uganda)</name>
    <dbReference type="NCBI Taxonomy" id="57270"/>
    <lineage>
        <taxon>Eukaryota</taxon>
        <taxon>Sar</taxon>
        <taxon>Alveolata</taxon>
        <taxon>Apicomplexa</taxon>
        <taxon>Aconoidasida</taxon>
        <taxon>Haemosporida</taxon>
        <taxon>Plasmodiidae</taxon>
        <taxon>Plasmodium</taxon>
        <taxon>Plasmodium (Laverania)</taxon>
    </lineage>
</organism>
<evidence type="ECO:0000313" key="2">
    <source>
        <dbReference type="Proteomes" id="UP000019103"/>
    </source>
</evidence>
<reference evidence="1 2" key="2">
    <citation type="submission" date="2013-02" db="EMBL/GenBank/DDBJ databases">
        <title>The Genome Sequence of Plasmodium falciparum Palo Alto/Uganda.</title>
        <authorList>
            <consortium name="The Broad Institute Genome Sequencing Platform"/>
            <consortium name="The Broad Institute Genome Sequencing Center for Infectious Disease"/>
            <person name="Neafsey D."/>
            <person name="Cheeseman I."/>
            <person name="Volkman S."/>
            <person name="Adams J."/>
            <person name="Walker B."/>
            <person name="Young S.K."/>
            <person name="Zeng Q."/>
            <person name="Gargeya S."/>
            <person name="Fitzgerald M."/>
            <person name="Haas B."/>
            <person name="Abouelleil A."/>
            <person name="Alvarado L."/>
            <person name="Arachchi H.M."/>
            <person name="Berlin A.M."/>
            <person name="Chapman S.B."/>
            <person name="Dewar J."/>
            <person name="Goldberg J."/>
            <person name="Griggs A."/>
            <person name="Gujja S."/>
            <person name="Hansen M."/>
            <person name="Howarth C."/>
            <person name="Imamovic A."/>
            <person name="Larimer J."/>
            <person name="McCowan C."/>
            <person name="Murphy C."/>
            <person name="Neiman D."/>
            <person name="Pearson M."/>
            <person name="Priest M."/>
            <person name="Roberts A."/>
            <person name="Saif S."/>
            <person name="Shea T."/>
            <person name="Sisk P."/>
            <person name="Sykes S."/>
            <person name="Wortman J."/>
            <person name="Nusbaum C."/>
            <person name="Birren B."/>
        </authorList>
    </citation>
    <scope>NUCLEOTIDE SEQUENCE [LARGE SCALE GENOMIC DNA]</scope>
    <source>
        <strain evidence="1 2">Palo Alto/Uganda</strain>
    </source>
</reference>
<reference evidence="1 2" key="1">
    <citation type="submission" date="2013-02" db="EMBL/GenBank/DDBJ databases">
        <title>The Genome Annotation of Plasmodium falciparum Palo Alto/Uganda.</title>
        <authorList>
            <consortium name="The Broad Institute Genome Sequencing Platform"/>
            <consortium name="The Broad Institute Genome Sequencing Center for Infectious Disease"/>
            <person name="Neafsey D."/>
            <person name="Hoffman S."/>
            <person name="Volkman S."/>
            <person name="Rosenthal P."/>
            <person name="Walker B."/>
            <person name="Young S.K."/>
            <person name="Zeng Q."/>
            <person name="Gargeya S."/>
            <person name="Fitzgerald M."/>
            <person name="Haas B."/>
            <person name="Abouelleil A."/>
            <person name="Allen A.W."/>
            <person name="Alvarado L."/>
            <person name="Arachchi H.M."/>
            <person name="Berlin A.M."/>
            <person name="Chapman S.B."/>
            <person name="Gainer-Dewar J."/>
            <person name="Goldberg J."/>
            <person name="Griggs A."/>
            <person name="Gujja S."/>
            <person name="Hansen M."/>
            <person name="Howarth C."/>
            <person name="Imamovic A."/>
            <person name="Ireland A."/>
            <person name="Larimer J."/>
            <person name="McCowan C."/>
            <person name="Murphy C."/>
            <person name="Pearson M."/>
            <person name="Poon T.W."/>
            <person name="Priest M."/>
            <person name="Roberts A."/>
            <person name="Saif S."/>
            <person name="Shea T."/>
            <person name="Sisk P."/>
            <person name="Sykes S."/>
            <person name="Wortman J."/>
            <person name="Nusbaum C."/>
            <person name="Birren B."/>
        </authorList>
    </citation>
    <scope>NUCLEOTIDE SEQUENCE [LARGE SCALE GENOMIC DNA]</scope>
    <source>
        <strain evidence="1 2">Palo Alto/Uganda</strain>
    </source>
</reference>
<dbReference type="AlphaFoldDB" id="W4IZL2"/>
<accession>W4IZL2</accession>
<evidence type="ECO:0000313" key="1">
    <source>
        <dbReference type="EMBL" id="ETW54827.1"/>
    </source>
</evidence>
<proteinExistence type="predicted"/>
<dbReference type="Proteomes" id="UP000019103">
    <property type="component" value="Unassembled WGS sequence"/>
</dbReference>
<name>W4IZL2_PLAFP</name>